<feature type="region of interest" description="Disordered" evidence="1">
    <location>
        <begin position="549"/>
        <end position="568"/>
    </location>
</feature>
<dbReference type="EMBL" id="WOWK01000020">
    <property type="protein sequence ID" value="KAF0327982.1"/>
    <property type="molecule type" value="Genomic_DNA"/>
</dbReference>
<organism evidence="3 4">
    <name type="scientific">Colletotrichum asianum</name>
    <dbReference type="NCBI Taxonomy" id="702518"/>
    <lineage>
        <taxon>Eukaryota</taxon>
        <taxon>Fungi</taxon>
        <taxon>Dikarya</taxon>
        <taxon>Ascomycota</taxon>
        <taxon>Pezizomycotina</taxon>
        <taxon>Sordariomycetes</taxon>
        <taxon>Hypocreomycetidae</taxon>
        <taxon>Glomerellales</taxon>
        <taxon>Glomerellaceae</taxon>
        <taxon>Colletotrichum</taxon>
        <taxon>Colletotrichum gloeosporioides species complex</taxon>
    </lineage>
</organism>
<dbReference type="AlphaFoldDB" id="A0A8H3ZUK1"/>
<gene>
    <name evidence="3" type="ORF">GQ607_004813</name>
</gene>
<accession>A0A8H3ZUK1</accession>
<comment type="caution">
    <text evidence="3">The sequence shown here is derived from an EMBL/GenBank/DDBJ whole genome shotgun (WGS) entry which is preliminary data.</text>
</comment>
<evidence type="ECO:0000256" key="2">
    <source>
        <dbReference type="SAM" id="Phobius"/>
    </source>
</evidence>
<dbReference type="InterPro" id="IPR021514">
    <property type="entry name" value="DUF3176"/>
</dbReference>
<keyword evidence="2" id="KW-0472">Membrane</keyword>
<keyword evidence="2" id="KW-1133">Transmembrane helix</keyword>
<sequence length="568" mass="64573">MNLRFGGIRNENIHLTQIDHDGAIDDDDWIDEYLLVVVCIIGAIALGIIFKRFDKDLVPVLPLGVDFDVIIVAMFTCVRVAMSGIVESCISQAAWIWVSDARQSRTHDMRARLEDFKIYDEASRGLWGSICLIWRLRARHLACIGALIVILVHGLEASSQQLYQYEPRPWKNETAGLVEPPPRMPALNVSTKAAVYSGIFSLDVKDIGADCKPENHTCTWEAVPTLAVCGECNQLSVDTVCTDKSQTCKYRTPSDTSFDVANSPNTEKFKVTNSLDGIFHHMNSTSRTYINVFDFLWVSRTRRKTKILAHECALWFCMKTYTIKAGDGGLNQTVPEDKKWHTTRFKKDNSAHFGEYVFIDIPEGMNVTNSSRYSVTKEALAALQRFTDPLLEGTYEKQYTIINFSSDWVEGLYNAQGNLKDWIGRFSTSLTNEVRLHGHIRNRRKDWQRYGCPAVMERQMIIVAWWWLIFPTALIVISIYYLFHTIIRGARDDISVWKSDSLPMLFCRIDPSILLKVGDGMDLPNGLDKRVGDEKVCLLREEDGDWVFKPIESEESSSDSDSEGGISW</sequence>
<proteinExistence type="predicted"/>
<dbReference type="PANTHER" id="PTHR35394:SF5">
    <property type="entry name" value="DUF3176 DOMAIN-CONTAINING PROTEIN"/>
    <property type="match status" value="1"/>
</dbReference>
<evidence type="ECO:0000313" key="3">
    <source>
        <dbReference type="EMBL" id="KAF0327982.1"/>
    </source>
</evidence>
<keyword evidence="4" id="KW-1185">Reference proteome</keyword>
<feature type="transmembrane region" description="Helical" evidence="2">
    <location>
        <begin position="464"/>
        <end position="483"/>
    </location>
</feature>
<keyword evidence="2" id="KW-0812">Transmembrane</keyword>
<reference evidence="3 4" key="1">
    <citation type="submission" date="2019-12" db="EMBL/GenBank/DDBJ databases">
        <title>A genome sequence resource for the geographically widespread anthracnose pathogen Colletotrichum asianum.</title>
        <authorList>
            <person name="Meng Y."/>
        </authorList>
    </citation>
    <scope>NUCLEOTIDE SEQUENCE [LARGE SCALE GENOMIC DNA]</scope>
    <source>
        <strain evidence="3 4">ICMP 18580</strain>
    </source>
</reference>
<feature type="compositionally biased region" description="Acidic residues" evidence="1">
    <location>
        <begin position="553"/>
        <end position="562"/>
    </location>
</feature>
<feature type="transmembrane region" description="Helical" evidence="2">
    <location>
        <begin position="33"/>
        <end position="50"/>
    </location>
</feature>
<evidence type="ECO:0000256" key="1">
    <source>
        <dbReference type="SAM" id="MobiDB-lite"/>
    </source>
</evidence>
<name>A0A8H3ZUK1_9PEZI</name>
<protein>
    <submittedName>
        <fullName evidence="3">Uncharacterized protein</fullName>
    </submittedName>
</protein>
<dbReference type="Proteomes" id="UP000434172">
    <property type="component" value="Unassembled WGS sequence"/>
</dbReference>
<evidence type="ECO:0000313" key="4">
    <source>
        <dbReference type="Proteomes" id="UP000434172"/>
    </source>
</evidence>
<dbReference type="Pfam" id="PF11374">
    <property type="entry name" value="DUF3176"/>
    <property type="match status" value="1"/>
</dbReference>
<dbReference type="OrthoDB" id="5242705at2759"/>
<dbReference type="PANTHER" id="PTHR35394">
    <property type="entry name" value="DUF3176 DOMAIN-CONTAINING PROTEIN"/>
    <property type="match status" value="1"/>
</dbReference>
<feature type="transmembrane region" description="Helical" evidence="2">
    <location>
        <begin position="57"/>
        <end position="82"/>
    </location>
</feature>